<feature type="transmembrane region" description="Helical" evidence="2">
    <location>
        <begin position="137"/>
        <end position="155"/>
    </location>
</feature>
<accession>A0A2N8UAV4</accession>
<dbReference type="AlphaFoldDB" id="A0A2N8UAV4"/>
<feature type="compositionally biased region" description="Low complexity" evidence="1">
    <location>
        <begin position="336"/>
        <end position="348"/>
    </location>
</feature>
<name>A0A2N8UAV4_9BASI</name>
<evidence type="ECO:0000313" key="3">
    <source>
        <dbReference type="EMBL" id="SJX61852.1"/>
    </source>
</evidence>
<reference evidence="3 4" key="1">
    <citation type="submission" date="2017-02" db="EMBL/GenBank/DDBJ databases">
        <authorList>
            <person name="Peterson S.W."/>
        </authorList>
    </citation>
    <scope>NUCLEOTIDE SEQUENCE [LARGE SCALE GENOMIC DNA]</scope>
    <source>
        <strain evidence="3 4">SRS1_H2-8</strain>
    </source>
</reference>
<gene>
    <name evidence="3" type="ORF">SRS1_12836</name>
</gene>
<evidence type="ECO:0008006" key="5">
    <source>
        <dbReference type="Google" id="ProtNLM"/>
    </source>
</evidence>
<feature type="transmembrane region" description="Helical" evidence="2">
    <location>
        <begin position="95"/>
        <end position="117"/>
    </location>
</feature>
<feature type="transmembrane region" description="Helical" evidence="2">
    <location>
        <begin position="65"/>
        <end position="83"/>
    </location>
</feature>
<sequence length="375" mass="40414">MPDFMSLKKVWGKLDSGAVDQSNPAGPYAQGIGNTAAAAASAPRPLNADQERVARVNMILRQAQVFFALVSLLIAVYMASFQAKWVGSPSGLTGLLLFLTSASLVTSSIFLVVPMIYERSGYKTMKGFARALSEARVGLVSNGIFGFLLLILAMTQTISAFTSAGCKNPAKDPHAGGKDRADFVKQLGGWCRTKRAEAAFCWLLWVTWFLSLLLFLRQWRIERKTGPRIPPFVHPRNDSAFEPIDDLDDDDAFDETAKSARYGDGGDGRYGAMPTAPAVGPPQMSSYDRRGGNPLADIEAKYGMSPAYNADPFADARAATPGYGRPSYDYSAYGASAGPPGGYAPDPYNVINHQLSSGRGSERPPQLPSLGYGYH</sequence>
<protein>
    <recommendedName>
        <fullName evidence="5">MARVEL domain-containing protein</fullName>
    </recommendedName>
</protein>
<dbReference type="Proteomes" id="UP000239563">
    <property type="component" value="Chromosome III"/>
</dbReference>
<evidence type="ECO:0000313" key="4">
    <source>
        <dbReference type="Proteomes" id="UP000239563"/>
    </source>
</evidence>
<proteinExistence type="predicted"/>
<evidence type="ECO:0000256" key="2">
    <source>
        <dbReference type="SAM" id="Phobius"/>
    </source>
</evidence>
<keyword evidence="2" id="KW-0472">Membrane</keyword>
<evidence type="ECO:0000256" key="1">
    <source>
        <dbReference type="SAM" id="MobiDB-lite"/>
    </source>
</evidence>
<dbReference type="EMBL" id="LT795056">
    <property type="protein sequence ID" value="SJX61852.1"/>
    <property type="molecule type" value="Genomic_DNA"/>
</dbReference>
<feature type="region of interest" description="Disordered" evidence="1">
    <location>
        <begin position="336"/>
        <end position="375"/>
    </location>
</feature>
<feature type="transmembrane region" description="Helical" evidence="2">
    <location>
        <begin position="196"/>
        <end position="216"/>
    </location>
</feature>
<keyword evidence="2" id="KW-0812">Transmembrane</keyword>
<keyword evidence="2" id="KW-1133">Transmembrane helix</keyword>
<organism evidence="3 4">
    <name type="scientific">Sporisorium reilianum f. sp. reilianum</name>
    <dbReference type="NCBI Taxonomy" id="72559"/>
    <lineage>
        <taxon>Eukaryota</taxon>
        <taxon>Fungi</taxon>
        <taxon>Dikarya</taxon>
        <taxon>Basidiomycota</taxon>
        <taxon>Ustilaginomycotina</taxon>
        <taxon>Ustilaginomycetes</taxon>
        <taxon>Ustilaginales</taxon>
        <taxon>Ustilaginaceae</taxon>
        <taxon>Sporisorium</taxon>
    </lineage>
</organism>